<dbReference type="AlphaFoldDB" id="A0A3R5X2M4"/>
<proteinExistence type="predicted"/>
<keyword evidence="4" id="KW-1185">Reference proteome</keyword>
<evidence type="ECO:0000313" key="3">
    <source>
        <dbReference type="EMBL" id="QAR33048.1"/>
    </source>
</evidence>
<accession>A0A3R5X2M4</accession>
<dbReference type="PANTHER" id="PTHR36504:SF1">
    <property type="entry name" value="LIPOPOLYSACCHARIDE EXPORT SYSTEM PROTEIN LPTA"/>
    <property type="match status" value="1"/>
</dbReference>
<dbReference type="OrthoDB" id="9802623at2"/>
<evidence type="ECO:0000259" key="2">
    <source>
        <dbReference type="Pfam" id="PF03968"/>
    </source>
</evidence>
<dbReference type="Pfam" id="PF03968">
    <property type="entry name" value="LptD_N"/>
    <property type="match status" value="1"/>
</dbReference>
<dbReference type="InterPro" id="IPR005653">
    <property type="entry name" value="OstA-like_N"/>
</dbReference>
<dbReference type="GO" id="GO:0017089">
    <property type="term" value="F:glycolipid transfer activity"/>
    <property type="evidence" value="ECO:0007669"/>
    <property type="project" value="TreeGrafter"/>
</dbReference>
<dbReference type="InterPro" id="IPR052037">
    <property type="entry name" value="LPS_export_LptA"/>
</dbReference>
<dbReference type="GO" id="GO:0009279">
    <property type="term" value="C:cell outer membrane"/>
    <property type="evidence" value="ECO:0007669"/>
    <property type="project" value="TreeGrafter"/>
</dbReference>
<organism evidence="3 4">
    <name type="scientific">Geovibrio thiophilus</name>
    <dbReference type="NCBI Taxonomy" id="139438"/>
    <lineage>
        <taxon>Bacteria</taxon>
        <taxon>Pseudomonadati</taxon>
        <taxon>Deferribacterota</taxon>
        <taxon>Deferribacteres</taxon>
        <taxon>Deferribacterales</taxon>
        <taxon>Geovibrionaceae</taxon>
        <taxon>Geovibrio</taxon>
    </lineage>
</organism>
<sequence>MSSACRALTLSERTGRKWTLKLKLRSLKAMYRLVILCSVILLAAFSAYAVEGFNMGSSGPIHIEMDNMTVLKDKNILRGNVFVKRGVLEARSEELDVYLKGSKDVEKLIFKGNVRINKEDMRAISDRAEFYVTEDRAVLSGSVRVWQGINYLEGETVTINNKTGEAKVFRGKDKRVKIILNPEEGK</sequence>
<protein>
    <recommendedName>
        <fullName evidence="2">Organic solvent tolerance-like N-terminal domain-containing protein</fullName>
    </recommendedName>
</protein>
<keyword evidence="1" id="KW-0732">Signal</keyword>
<reference evidence="3 4" key="1">
    <citation type="submission" date="2019-01" db="EMBL/GenBank/DDBJ databases">
        <title>Geovibrio thiophilus DSM 11263, complete genome.</title>
        <authorList>
            <person name="Spring S."/>
            <person name="Bunk B."/>
            <person name="Sproer C."/>
        </authorList>
    </citation>
    <scope>NUCLEOTIDE SEQUENCE [LARGE SCALE GENOMIC DNA]</scope>
    <source>
        <strain evidence="3 4">DSM 11263</strain>
    </source>
</reference>
<feature type="domain" description="Organic solvent tolerance-like N-terminal" evidence="2">
    <location>
        <begin position="62"/>
        <end position="164"/>
    </location>
</feature>
<dbReference type="PANTHER" id="PTHR36504">
    <property type="entry name" value="LIPOPOLYSACCHARIDE EXPORT SYSTEM PROTEIN LPTA"/>
    <property type="match status" value="1"/>
</dbReference>
<dbReference type="EMBL" id="CP035108">
    <property type="protein sequence ID" value="QAR33048.1"/>
    <property type="molecule type" value="Genomic_DNA"/>
</dbReference>
<dbReference type="Proteomes" id="UP000287502">
    <property type="component" value="Chromosome"/>
</dbReference>
<dbReference type="KEGG" id="gtl:EP073_06385"/>
<name>A0A3R5X2M4_9BACT</name>
<evidence type="ECO:0000256" key="1">
    <source>
        <dbReference type="ARBA" id="ARBA00022729"/>
    </source>
</evidence>
<dbReference type="Gene3D" id="2.60.450.10">
    <property type="entry name" value="Lipopolysaccharide (LPS) transport protein A like domain"/>
    <property type="match status" value="1"/>
</dbReference>
<evidence type="ECO:0000313" key="4">
    <source>
        <dbReference type="Proteomes" id="UP000287502"/>
    </source>
</evidence>
<dbReference type="GO" id="GO:0030288">
    <property type="term" value="C:outer membrane-bounded periplasmic space"/>
    <property type="evidence" value="ECO:0007669"/>
    <property type="project" value="TreeGrafter"/>
</dbReference>
<gene>
    <name evidence="3" type="ORF">EP073_06385</name>
</gene>
<dbReference type="GO" id="GO:0015920">
    <property type="term" value="P:lipopolysaccharide transport"/>
    <property type="evidence" value="ECO:0007669"/>
    <property type="project" value="TreeGrafter"/>
</dbReference>